<evidence type="ECO:0000256" key="12">
    <source>
        <dbReference type="HAMAP-Rule" id="MF_00454"/>
    </source>
</evidence>
<evidence type="ECO:0000256" key="9">
    <source>
        <dbReference type="ARBA" id="ARBA00023303"/>
    </source>
</evidence>
<keyword evidence="4 12" id="KW-0812">Transmembrane</keyword>
<dbReference type="HAMAP" id="MF_00454">
    <property type="entry name" value="FluC"/>
    <property type="match status" value="1"/>
</dbReference>
<evidence type="ECO:0000256" key="11">
    <source>
        <dbReference type="ARBA" id="ARBA00035585"/>
    </source>
</evidence>
<keyword evidence="6 12" id="KW-0915">Sodium</keyword>
<accession>A0ABV7FZW2</accession>
<evidence type="ECO:0000256" key="5">
    <source>
        <dbReference type="ARBA" id="ARBA00022989"/>
    </source>
</evidence>
<dbReference type="PANTHER" id="PTHR28259">
    <property type="entry name" value="FLUORIDE EXPORT PROTEIN 1-RELATED"/>
    <property type="match status" value="1"/>
</dbReference>
<dbReference type="Proteomes" id="UP001595593">
    <property type="component" value="Unassembled WGS sequence"/>
</dbReference>
<keyword evidence="7 12" id="KW-0406">Ion transport</keyword>
<evidence type="ECO:0000256" key="2">
    <source>
        <dbReference type="ARBA" id="ARBA00022475"/>
    </source>
</evidence>
<comment type="subcellular location">
    <subcellularLocation>
        <location evidence="1 12">Cell membrane</location>
        <topology evidence="1 12">Multi-pass membrane protein</topology>
    </subcellularLocation>
</comment>
<comment type="caution">
    <text evidence="13">The sequence shown here is derived from an EMBL/GenBank/DDBJ whole genome shotgun (WGS) entry which is preliminary data.</text>
</comment>
<feature type="transmembrane region" description="Helical" evidence="12">
    <location>
        <begin position="43"/>
        <end position="65"/>
    </location>
</feature>
<comment type="catalytic activity">
    <reaction evidence="11">
        <text>fluoride(in) = fluoride(out)</text>
        <dbReference type="Rhea" id="RHEA:76159"/>
        <dbReference type="ChEBI" id="CHEBI:17051"/>
    </reaction>
    <physiologicalReaction direction="left-to-right" evidence="11">
        <dbReference type="Rhea" id="RHEA:76160"/>
    </physiologicalReaction>
</comment>
<keyword evidence="8 12" id="KW-0472">Membrane</keyword>
<feature type="transmembrane region" description="Helical" evidence="12">
    <location>
        <begin position="72"/>
        <end position="90"/>
    </location>
</feature>
<evidence type="ECO:0000256" key="3">
    <source>
        <dbReference type="ARBA" id="ARBA00022519"/>
    </source>
</evidence>
<comment type="similarity">
    <text evidence="10 12">Belongs to the fluoride channel Fluc/FEX (TC 1.A.43) family.</text>
</comment>
<proteinExistence type="inferred from homology"/>
<organism evidence="13 14">
    <name type="scientific">Teichococcus globiformis</name>
    <dbReference type="NCBI Taxonomy" id="2307229"/>
    <lineage>
        <taxon>Bacteria</taxon>
        <taxon>Pseudomonadati</taxon>
        <taxon>Pseudomonadota</taxon>
        <taxon>Alphaproteobacteria</taxon>
        <taxon>Acetobacterales</taxon>
        <taxon>Roseomonadaceae</taxon>
        <taxon>Roseomonas</taxon>
    </lineage>
</organism>
<dbReference type="InterPro" id="IPR003691">
    <property type="entry name" value="FluC"/>
</dbReference>
<keyword evidence="12" id="KW-0813">Transport</keyword>
<keyword evidence="2 12" id="KW-1003">Cell membrane</keyword>
<evidence type="ECO:0000256" key="8">
    <source>
        <dbReference type="ARBA" id="ARBA00023136"/>
    </source>
</evidence>
<comment type="function">
    <text evidence="12">Fluoride-specific ion channel. Important for reducing fluoride concentration in the cell, thus reducing its toxicity.</text>
</comment>
<keyword evidence="3" id="KW-0997">Cell inner membrane</keyword>
<keyword evidence="14" id="KW-1185">Reference proteome</keyword>
<gene>
    <name evidence="12" type="primary">fluC</name>
    <name evidence="12" type="synonym">crcB</name>
    <name evidence="13" type="ORF">ACFOD4_11850</name>
</gene>
<evidence type="ECO:0000313" key="14">
    <source>
        <dbReference type="Proteomes" id="UP001595593"/>
    </source>
</evidence>
<keyword evidence="5 12" id="KW-1133">Transmembrane helix</keyword>
<evidence type="ECO:0000256" key="6">
    <source>
        <dbReference type="ARBA" id="ARBA00023053"/>
    </source>
</evidence>
<evidence type="ECO:0000256" key="10">
    <source>
        <dbReference type="ARBA" id="ARBA00035120"/>
    </source>
</evidence>
<keyword evidence="12" id="KW-0479">Metal-binding</keyword>
<protein>
    <recommendedName>
        <fullName evidence="12">Fluoride-specific ion channel FluC</fullName>
    </recommendedName>
</protein>
<dbReference type="Pfam" id="PF02537">
    <property type="entry name" value="CRCB"/>
    <property type="match status" value="1"/>
</dbReference>
<feature type="binding site" evidence="12">
    <location>
        <position position="80"/>
    </location>
    <ligand>
        <name>Na(+)</name>
        <dbReference type="ChEBI" id="CHEBI:29101"/>
        <note>structural</note>
    </ligand>
</feature>
<evidence type="ECO:0000256" key="4">
    <source>
        <dbReference type="ARBA" id="ARBA00022692"/>
    </source>
</evidence>
<reference evidence="14" key="1">
    <citation type="journal article" date="2019" name="Int. J. Syst. Evol. Microbiol.">
        <title>The Global Catalogue of Microorganisms (GCM) 10K type strain sequencing project: providing services to taxonomists for standard genome sequencing and annotation.</title>
        <authorList>
            <consortium name="The Broad Institute Genomics Platform"/>
            <consortium name="The Broad Institute Genome Sequencing Center for Infectious Disease"/>
            <person name="Wu L."/>
            <person name="Ma J."/>
        </authorList>
    </citation>
    <scope>NUCLEOTIDE SEQUENCE [LARGE SCALE GENOMIC DNA]</scope>
    <source>
        <strain evidence="14">KCTC 52094</strain>
    </source>
</reference>
<evidence type="ECO:0000256" key="1">
    <source>
        <dbReference type="ARBA" id="ARBA00004651"/>
    </source>
</evidence>
<keyword evidence="9 12" id="KW-0407">Ion channel</keyword>
<name>A0ABV7FZW2_9PROT</name>
<evidence type="ECO:0000313" key="13">
    <source>
        <dbReference type="EMBL" id="MFC3125760.1"/>
    </source>
</evidence>
<feature type="transmembrane region" description="Helical" evidence="12">
    <location>
        <begin position="102"/>
        <end position="124"/>
    </location>
</feature>
<dbReference type="RefSeq" id="WP_379596659.1">
    <property type="nucleotide sequence ID" value="NZ_JBHRTN010000010.1"/>
</dbReference>
<dbReference type="EMBL" id="JBHRTN010000010">
    <property type="protein sequence ID" value="MFC3125760.1"/>
    <property type="molecule type" value="Genomic_DNA"/>
</dbReference>
<comment type="activity regulation">
    <text evidence="12">Na(+) is not transported, but it plays an essential structural role and its presence is essential for fluoride channel function.</text>
</comment>
<evidence type="ECO:0000256" key="7">
    <source>
        <dbReference type="ARBA" id="ARBA00023065"/>
    </source>
</evidence>
<feature type="binding site" evidence="12">
    <location>
        <position position="83"/>
    </location>
    <ligand>
        <name>Na(+)</name>
        <dbReference type="ChEBI" id="CHEBI:29101"/>
        <note>structural</note>
    </ligand>
</feature>
<sequence>MSPASPVALVLVAAGGASGAVLRHLLGVLCLMWFGTAWPWATLIVNVSGSAVIGFLTGLAVGPLVLSDAMRLFLVTGVLGGFTTFSAFSLDTGSLAQRSGVAAFAYVALTVGLGLSAFFIFLTLGRRLA</sequence>
<dbReference type="PANTHER" id="PTHR28259:SF1">
    <property type="entry name" value="FLUORIDE EXPORT PROTEIN 1-RELATED"/>
    <property type="match status" value="1"/>
</dbReference>